<dbReference type="GO" id="GO:0006310">
    <property type="term" value="P:DNA recombination"/>
    <property type="evidence" value="ECO:0007669"/>
    <property type="project" value="UniProtKB-UniRule"/>
</dbReference>
<proteinExistence type="inferred from homology"/>
<dbReference type="EMBL" id="JWHR01000121">
    <property type="protein sequence ID" value="KHS56172.1"/>
    <property type="molecule type" value="Genomic_DNA"/>
</dbReference>
<dbReference type="STRING" id="1577792.QX51_15540"/>
<evidence type="ECO:0000313" key="6">
    <source>
        <dbReference type="Proteomes" id="UP000031189"/>
    </source>
</evidence>
<reference evidence="5 6" key="1">
    <citation type="submission" date="2014-12" db="EMBL/GenBank/DDBJ databases">
        <title>Draft genome sequence of Terrisporobacter sp. 08-306576, isolated from the blood culture of a bacteremia patient.</title>
        <authorList>
            <person name="Lund L.C."/>
            <person name="Sydenham T.V."/>
            <person name="Hogh S.V."/>
            <person name="Skov M.N."/>
            <person name="Kemp M."/>
            <person name="Justesen U.S."/>
        </authorList>
    </citation>
    <scope>NUCLEOTIDE SEQUENCE [LARGE SCALE GENOMIC DNA]</scope>
    <source>
        <strain evidence="5 6">08-306576</strain>
    </source>
</reference>
<dbReference type="GO" id="GO:0009295">
    <property type="term" value="C:nucleoid"/>
    <property type="evidence" value="ECO:0007669"/>
    <property type="project" value="TreeGrafter"/>
</dbReference>
<evidence type="ECO:0000256" key="1">
    <source>
        <dbReference type="ARBA" id="ARBA00023125"/>
    </source>
</evidence>
<keyword evidence="2" id="KW-0234">DNA repair</keyword>
<dbReference type="Proteomes" id="UP000031189">
    <property type="component" value="Unassembled WGS sequence"/>
</dbReference>
<dbReference type="PIRSF" id="PIRSF002070">
    <property type="entry name" value="SSB"/>
    <property type="match status" value="1"/>
</dbReference>
<dbReference type="Pfam" id="PF00436">
    <property type="entry name" value="SSB"/>
    <property type="match status" value="1"/>
</dbReference>
<keyword evidence="2" id="KW-0235">DNA replication</keyword>
<keyword evidence="1 2" id="KW-0238">DNA-binding</keyword>
<dbReference type="InterPro" id="IPR012340">
    <property type="entry name" value="NA-bd_OB-fold"/>
</dbReference>
<dbReference type="GO" id="GO:0006260">
    <property type="term" value="P:DNA replication"/>
    <property type="evidence" value="ECO:0007669"/>
    <property type="project" value="UniProtKB-UniRule"/>
</dbReference>
<keyword evidence="2" id="KW-0227">DNA damage</keyword>
<evidence type="ECO:0000256" key="2">
    <source>
        <dbReference type="HAMAP-Rule" id="MF_00984"/>
    </source>
</evidence>
<organism evidence="5 6">
    <name type="scientific">Terrisporobacter othiniensis</name>
    <dbReference type="NCBI Taxonomy" id="1577792"/>
    <lineage>
        <taxon>Bacteria</taxon>
        <taxon>Bacillati</taxon>
        <taxon>Bacillota</taxon>
        <taxon>Clostridia</taxon>
        <taxon>Peptostreptococcales</taxon>
        <taxon>Peptostreptococcaceae</taxon>
        <taxon>Terrisporobacter</taxon>
    </lineage>
</organism>
<feature type="region of interest" description="Disordered" evidence="4">
    <location>
        <begin position="105"/>
        <end position="140"/>
    </location>
</feature>
<gene>
    <name evidence="5" type="ORF">QX51_15540</name>
</gene>
<protein>
    <recommendedName>
        <fullName evidence="2 3">Single-stranded DNA-binding protein</fullName>
        <shortName evidence="2">SSB</shortName>
    </recommendedName>
</protein>
<keyword evidence="2" id="KW-0233">DNA recombination</keyword>
<dbReference type="Gene3D" id="2.40.50.140">
    <property type="entry name" value="Nucleic acid-binding proteins"/>
    <property type="match status" value="1"/>
</dbReference>
<dbReference type="InterPro" id="IPR011344">
    <property type="entry name" value="ssDNA-bd"/>
</dbReference>
<dbReference type="NCBIfam" id="TIGR00621">
    <property type="entry name" value="ssb"/>
    <property type="match status" value="1"/>
</dbReference>
<sequence>MNQVVLVGRLTKDPEPGVITGSGSSTSKFTIAVNRDYKDKESKIPVDFIPVEVIGKVADFVNNYISKGRLVAIQGSIRKEEYMKDDEKRSITKVSAKSVQALESIKKSEENNQTFTPSYEPPRGLDPEGFQAIDDDEIPF</sequence>
<dbReference type="PANTHER" id="PTHR10302:SF27">
    <property type="entry name" value="SINGLE-STRANDED DNA-BINDING PROTEIN"/>
    <property type="match status" value="1"/>
</dbReference>
<dbReference type="GO" id="GO:0003697">
    <property type="term" value="F:single-stranded DNA binding"/>
    <property type="evidence" value="ECO:0007669"/>
    <property type="project" value="UniProtKB-UniRule"/>
</dbReference>
<evidence type="ECO:0000256" key="3">
    <source>
        <dbReference type="PIRNR" id="PIRNR002070"/>
    </source>
</evidence>
<dbReference type="AlphaFoldDB" id="A0A0B3W1M5"/>
<dbReference type="SUPFAM" id="SSF50249">
    <property type="entry name" value="Nucleic acid-binding proteins"/>
    <property type="match status" value="1"/>
</dbReference>
<dbReference type="PROSITE" id="PS50935">
    <property type="entry name" value="SSB"/>
    <property type="match status" value="1"/>
</dbReference>
<comment type="caution">
    <text evidence="2">Lacks conserved residue(s) required for the propagation of feature annotation.</text>
</comment>
<dbReference type="RefSeq" id="WP_039680801.1">
    <property type="nucleotide sequence ID" value="NZ_JWHR01000121.1"/>
</dbReference>
<dbReference type="PANTHER" id="PTHR10302">
    <property type="entry name" value="SINGLE-STRANDED DNA-BINDING PROTEIN"/>
    <property type="match status" value="1"/>
</dbReference>
<dbReference type="CDD" id="cd04496">
    <property type="entry name" value="SSB_OBF"/>
    <property type="match status" value="1"/>
</dbReference>
<evidence type="ECO:0000313" key="5">
    <source>
        <dbReference type="EMBL" id="KHS56172.1"/>
    </source>
</evidence>
<evidence type="ECO:0000256" key="4">
    <source>
        <dbReference type="SAM" id="MobiDB-lite"/>
    </source>
</evidence>
<comment type="subunit">
    <text evidence="2">Homotetramer.</text>
</comment>
<dbReference type="InterPro" id="IPR000424">
    <property type="entry name" value="Primosome_PriB/ssb"/>
</dbReference>
<dbReference type="GO" id="GO:0006281">
    <property type="term" value="P:DNA repair"/>
    <property type="evidence" value="ECO:0007669"/>
    <property type="project" value="UniProtKB-UniRule"/>
</dbReference>
<accession>A0A0B3W1M5</accession>
<dbReference type="HAMAP" id="MF_00984">
    <property type="entry name" value="SSB"/>
    <property type="match status" value="1"/>
</dbReference>
<name>A0A0B3W1M5_9FIRM</name>
<keyword evidence="6" id="KW-1185">Reference proteome</keyword>
<feature type="short sequence motif" description="Important for interaction with partner proteins" evidence="2">
    <location>
        <begin position="135"/>
        <end position="140"/>
    </location>
</feature>
<comment type="caution">
    <text evidence="5">The sequence shown here is derived from an EMBL/GenBank/DDBJ whole genome shotgun (WGS) entry which is preliminary data.</text>
</comment>
<comment type="function">
    <text evidence="2">Plays an important role in DNA replication, recombination and repair. Binds to ssDNA and to an array of partner proteins to recruit them to their sites of action during DNA metabolism.</text>
</comment>
<dbReference type="OrthoDB" id="9809878at2"/>